<comment type="caution">
    <text evidence="1">The sequence shown here is derived from an EMBL/GenBank/DDBJ whole genome shotgun (WGS) entry which is preliminary data.</text>
</comment>
<name>A0AAD6KUN8_9ROSI</name>
<accession>A0AAD6KUN8</accession>
<dbReference type="AlphaFoldDB" id="A0AAD6KUN8"/>
<evidence type="ECO:0000313" key="1">
    <source>
        <dbReference type="EMBL" id="KAJ6428929.1"/>
    </source>
</evidence>
<dbReference type="Proteomes" id="UP001162972">
    <property type="component" value="Chromosome 8"/>
</dbReference>
<reference evidence="1 2" key="1">
    <citation type="journal article" date="2023" name="Int. J. Mol. Sci.">
        <title>De Novo Assembly and Annotation of 11 Diverse Shrub Willow (Salix) Genomes Reveals Novel Gene Organization in Sex-Linked Regions.</title>
        <authorList>
            <person name="Hyden B."/>
            <person name="Feng K."/>
            <person name="Yates T.B."/>
            <person name="Jawdy S."/>
            <person name="Cereghino C."/>
            <person name="Smart L.B."/>
            <person name="Muchero W."/>
        </authorList>
    </citation>
    <scope>NUCLEOTIDE SEQUENCE [LARGE SCALE GENOMIC DNA]</scope>
    <source>
        <tissue evidence="1">Shoot tip</tissue>
    </source>
</reference>
<protein>
    <submittedName>
        <fullName evidence="1">Uncharacterized protein</fullName>
    </submittedName>
</protein>
<dbReference type="EMBL" id="JAPFFJ010000004">
    <property type="protein sequence ID" value="KAJ6428929.1"/>
    <property type="molecule type" value="Genomic_DNA"/>
</dbReference>
<gene>
    <name evidence="1" type="ORF">OIU84_020552</name>
</gene>
<evidence type="ECO:0000313" key="2">
    <source>
        <dbReference type="Proteomes" id="UP001162972"/>
    </source>
</evidence>
<keyword evidence="2" id="KW-1185">Reference proteome</keyword>
<proteinExistence type="predicted"/>
<sequence>MSKILHSPPSLRLLSPNSIPRGLSVLRSTLSCQNPSISNFNKLSSPGKFLFFPGKFMGLKGKMESFMLGAKRGLYKRWMILLFRLSWSPFTVRVILIV</sequence>
<organism evidence="1 2">
    <name type="scientific">Salix udensis</name>
    <dbReference type="NCBI Taxonomy" id="889485"/>
    <lineage>
        <taxon>Eukaryota</taxon>
        <taxon>Viridiplantae</taxon>
        <taxon>Streptophyta</taxon>
        <taxon>Embryophyta</taxon>
        <taxon>Tracheophyta</taxon>
        <taxon>Spermatophyta</taxon>
        <taxon>Magnoliopsida</taxon>
        <taxon>eudicotyledons</taxon>
        <taxon>Gunneridae</taxon>
        <taxon>Pentapetalae</taxon>
        <taxon>rosids</taxon>
        <taxon>fabids</taxon>
        <taxon>Malpighiales</taxon>
        <taxon>Salicaceae</taxon>
        <taxon>Saliceae</taxon>
        <taxon>Salix</taxon>
    </lineage>
</organism>